<reference evidence="1" key="1">
    <citation type="submission" date="2023-03" db="EMBL/GenBank/DDBJ databases">
        <title>Massive genome expansion in bonnet fungi (Mycena s.s.) driven by repeated elements and novel gene families across ecological guilds.</title>
        <authorList>
            <consortium name="Lawrence Berkeley National Laboratory"/>
            <person name="Harder C.B."/>
            <person name="Miyauchi S."/>
            <person name="Viragh M."/>
            <person name="Kuo A."/>
            <person name="Thoen E."/>
            <person name="Andreopoulos B."/>
            <person name="Lu D."/>
            <person name="Skrede I."/>
            <person name="Drula E."/>
            <person name="Henrissat B."/>
            <person name="Morin E."/>
            <person name="Kohler A."/>
            <person name="Barry K."/>
            <person name="LaButti K."/>
            <person name="Morin E."/>
            <person name="Salamov A."/>
            <person name="Lipzen A."/>
            <person name="Mereny Z."/>
            <person name="Hegedus B."/>
            <person name="Baldrian P."/>
            <person name="Stursova M."/>
            <person name="Weitz H."/>
            <person name="Taylor A."/>
            <person name="Grigoriev I.V."/>
            <person name="Nagy L.G."/>
            <person name="Martin F."/>
            <person name="Kauserud H."/>
        </authorList>
    </citation>
    <scope>NUCLEOTIDE SEQUENCE</scope>
    <source>
        <strain evidence="1">9284</strain>
    </source>
</reference>
<evidence type="ECO:0000313" key="2">
    <source>
        <dbReference type="Proteomes" id="UP001221142"/>
    </source>
</evidence>
<organism evidence="1 2">
    <name type="scientific">Roridomyces roridus</name>
    <dbReference type="NCBI Taxonomy" id="1738132"/>
    <lineage>
        <taxon>Eukaryota</taxon>
        <taxon>Fungi</taxon>
        <taxon>Dikarya</taxon>
        <taxon>Basidiomycota</taxon>
        <taxon>Agaricomycotina</taxon>
        <taxon>Agaricomycetes</taxon>
        <taxon>Agaricomycetidae</taxon>
        <taxon>Agaricales</taxon>
        <taxon>Marasmiineae</taxon>
        <taxon>Mycenaceae</taxon>
        <taxon>Roridomyces</taxon>
    </lineage>
</organism>
<accession>A0AAD7B320</accession>
<dbReference type="Proteomes" id="UP001221142">
    <property type="component" value="Unassembled WGS sequence"/>
</dbReference>
<evidence type="ECO:0000313" key="1">
    <source>
        <dbReference type="EMBL" id="KAJ7608178.1"/>
    </source>
</evidence>
<sequence>MTLLRLEREEHHASRHIERCEFALAPIHLLGDTPDCLDVQGGIRLLSHICSYWRAVALSTPGLWTALSFQGSARGRRDAPALVGLWLERAKDRPISVRYDYEGGLEGTLEQAHVAMRIFKLLLLHRNQWKEAHLHAPFHMLAQTQFGSIHAPFLQHLVLHDPDIDFDLPWSQIKSYTGPFSPKRNSHIFFDATNLEDCVLISPLHFPNTLAPIVHQHLRRLHLQASSMVPDTLTLTALQSLRFCAGDVSDCVPSIQRLLQRSSPLLTGLHIDDFIHSDEIIHVLGSVANVAELTICTPADVVPSIAETENFFRFFAEDEPGLDIEGPVLPSLQRLDLKGLPLGDIAVRVLEQRARPPASSSSVVRLGSLTLADVHDTSTTNLVKIVKLPGETGLELDAGAVYAVR</sequence>
<evidence type="ECO:0008006" key="3">
    <source>
        <dbReference type="Google" id="ProtNLM"/>
    </source>
</evidence>
<name>A0AAD7B320_9AGAR</name>
<proteinExistence type="predicted"/>
<gene>
    <name evidence="1" type="ORF">FB45DRAFT_1067565</name>
</gene>
<protein>
    <recommendedName>
        <fullName evidence="3">F-box domain-containing protein</fullName>
    </recommendedName>
</protein>
<comment type="caution">
    <text evidence="1">The sequence shown here is derived from an EMBL/GenBank/DDBJ whole genome shotgun (WGS) entry which is preliminary data.</text>
</comment>
<keyword evidence="2" id="KW-1185">Reference proteome</keyword>
<dbReference type="EMBL" id="JARKIF010000046">
    <property type="protein sequence ID" value="KAJ7608178.1"/>
    <property type="molecule type" value="Genomic_DNA"/>
</dbReference>
<dbReference type="AlphaFoldDB" id="A0AAD7B320"/>